<evidence type="ECO:0000256" key="1">
    <source>
        <dbReference type="SAM" id="MobiDB-lite"/>
    </source>
</evidence>
<dbReference type="Proteomes" id="UP000332933">
    <property type="component" value="Unassembled WGS sequence"/>
</dbReference>
<gene>
    <name evidence="4" type="primary">Aste57867_15969</name>
    <name evidence="3" type="ORF">As57867_015913</name>
    <name evidence="4" type="ORF">ASTE57867_15969</name>
</gene>
<accession>A0A485L5P5</accession>
<dbReference type="EMBL" id="VJMH01005778">
    <property type="protein sequence ID" value="KAF0693020.1"/>
    <property type="molecule type" value="Genomic_DNA"/>
</dbReference>
<dbReference type="AlphaFoldDB" id="A0A485L5P5"/>
<name>A0A485L5P5_9STRA</name>
<reference evidence="4 5" key="1">
    <citation type="submission" date="2019-03" db="EMBL/GenBank/DDBJ databases">
        <authorList>
            <person name="Gaulin E."/>
            <person name="Dumas B."/>
        </authorList>
    </citation>
    <scope>NUCLEOTIDE SEQUENCE [LARGE SCALE GENOMIC DNA]</scope>
    <source>
        <strain evidence="4">CBS 568.67</strain>
    </source>
</reference>
<dbReference type="OrthoDB" id="100955at2759"/>
<feature type="signal peptide" evidence="2">
    <location>
        <begin position="1"/>
        <end position="22"/>
    </location>
</feature>
<keyword evidence="2" id="KW-0732">Signal</keyword>
<keyword evidence="5" id="KW-1185">Reference proteome</keyword>
<feature type="chain" id="PRO_5036355537" evidence="2">
    <location>
        <begin position="23"/>
        <end position="366"/>
    </location>
</feature>
<feature type="region of interest" description="Disordered" evidence="1">
    <location>
        <begin position="345"/>
        <end position="366"/>
    </location>
</feature>
<proteinExistence type="predicted"/>
<evidence type="ECO:0000313" key="4">
    <source>
        <dbReference type="EMBL" id="VFT92754.1"/>
    </source>
</evidence>
<reference evidence="3" key="2">
    <citation type="submission" date="2019-06" db="EMBL/GenBank/DDBJ databases">
        <title>Genomics analysis of Aphanomyces spp. identifies a new class of oomycete effector associated with host adaptation.</title>
        <authorList>
            <person name="Gaulin E."/>
        </authorList>
    </citation>
    <scope>NUCLEOTIDE SEQUENCE</scope>
    <source>
        <strain evidence="3">CBS 578.67</strain>
    </source>
</reference>
<organism evidence="4 5">
    <name type="scientific">Aphanomyces stellatus</name>
    <dbReference type="NCBI Taxonomy" id="120398"/>
    <lineage>
        <taxon>Eukaryota</taxon>
        <taxon>Sar</taxon>
        <taxon>Stramenopiles</taxon>
        <taxon>Oomycota</taxon>
        <taxon>Saprolegniomycetes</taxon>
        <taxon>Saprolegniales</taxon>
        <taxon>Verrucalvaceae</taxon>
        <taxon>Aphanomyces</taxon>
    </lineage>
</organism>
<dbReference type="EMBL" id="CAADRA010005799">
    <property type="protein sequence ID" value="VFT92754.1"/>
    <property type="molecule type" value="Genomic_DNA"/>
</dbReference>
<protein>
    <submittedName>
        <fullName evidence="4">Aste57867_15969 protein</fullName>
    </submittedName>
</protein>
<evidence type="ECO:0000256" key="2">
    <source>
        <dbReference type="SAM" id="SignalP"/>
    </source>
</evidence>
<sequence length="366" mass="40465">MQLIATFAALLLSCVLPTQSNAEPLKVVLALSEVTFPNHGEDFRVHLALSGNDVLPLRIWMEEKVSKGQWACTVTDLQNHALPGADYVLPTEVVVLGLKEGLSALDSRGNEVDSGTYEVILTVEKETHRRLVLVMRAFSALLATYEFNLSPLSLEKVDVLESRIRDLEDELELKNHMLLDILPPCIDIMGPAAIQYESLEMQNYILDLTSLLSDSIVPNLQNAVHLSLIATSIDQNDAITWTEVEEADENYFKLSADNKTIEFQASGQYLFVAVAQCTQGILQLLIDGVDRAYSGPVLSSSFVQLFDQTDIAKSAKASIHFTGSPSAQYSASLHIVRVFHPKSRLKRGKRSSPTCSSEADCRRMNQ</sequence>
<evidence type="ECO:0000313" key="3">
    <source>
        <dbReference type="EMBL" id="KAF0693020.1"/>
    </source>
</evidence>
<evidence type="ECO:0000313" key="5">
    <source>
        <dbReference type="Proteomes" id="UP000332933"/>
    </source>
</evidence>